<dbReference type="Proteomes" id="UP000541444">
    <property type="component" value="Unassembled WGS sequence"/>
</dbReference>
<dbReference type="AlphaFoldDB" id="A0A7J7MN27"/>
<dbReference type="EMBL" id="JACGCM010001360">
    <property type="protein sequence ID" value="KAF6156286.1"/>
    <property type="molecule type" value="Genomic_DNA"/>
</dbReference>
<accession>A0A7J7MN27</accession>
<proteinExistence type="predicted"/>
<sequence length="274" mass="30328">MNQMFLCCLLHGFPSHFTTSSGALVSCVLMVVDVIEGLMKDPAKVGVFKFYLAFTANLRVYNMTTIILFQKLTVLEYDVLSVMAYDYPTEKLSVYLSDDGRAPKVYFARKSEPHNDCQWLAMKILIEGQNGNAVDSDVEAKPLKEVIQVLDGTTLIGKLDDNTSSLSEISDKKDGKLSPAGLHHWKELAGSGFFVCSSSLKSNVVFVASVGFQDVFAKNMRHTAVPLVGITAYEPLSKDKSYYLGLHDDGISLFPKVFSIWFVPFAYAFIANTV</sequence>
<dbReference type="InterPro" id="IPR045189">
    <property type="entry name" value="UBR4-like"/>
</dbReference>
<comment type="caution">
    <text evidence="1">The sequence shown here is derived from an EMBL/GenBank/DDBJ whole genome shotgun (WGS) entry which is preliminary data.</text>
</comment>
<organism evidence="1 2">
    <name type="scientific">Kingdonia uniflora</name>
    <dbReference type="NCBI Taxonomy" id="39325"/>
    <lineage>
        <taxon>Eukaryota</taxon>
        <taxon>Viridiplantae</taxon>
        <taxon>Streptophyta</taxon>
        <taxon>Embryophyta</taxon>
        <taxon>Tracheophyta</taxon>
        <taxon>Spermatophyta</taxon>
        <taxon>Magnoliopsida</taxon>
        <taxon>Ranunculales</taxon>
        <taxon>Circaeasteraceae</taxon>
        <taxon>Kingdonia</taxon>
    </lineage>
</organism>
<dbReference type="GO" id="GO:0009926">
    <property type="term" value="P:auxin polar transport"/>
    <property type="evidence" value="ECO:0007669"/>
    <property type="project" value="TreeGrafter"/>
</dbReference>
<reference evidence="1 2" key="1">
    <citation type="journal article" date="2020" name="IScience">
        <title>Genome Sequencing of the Endangered Kingdonia uniflora (Circaeasteraceae, Ranunculales) Reveals Potential Mechanisms of Evolutionary Specialization.</title>
        <authorList>
            <person name="Sun Y."/>
            <person name="Deng T."/>
            <person name="Zhang A."/>
            <person name="Moore M.J."/>
            <person name="Landis J.B."/>
            <person name="Lin N."/>
            <person name="Zhang H."/>
            <person name="Zhang X."/>
            <person name="Huang J."/>
            <person name="Zhang X."/>
            <person name="Sun H."/>
            <person name="Wang H."/>
        </authorList>
    </citation>
    <scope>NUCLEOTIDE SEQUENCE [LARGE SCALE GENOMIC DNA]</scope>
    <source>
        <strain evidence="1">TB1705</strain>
        <tissue evidence="1">Leaf</tissue>
    </source>
</reference>
<dbReference type="PANTHER" id="PTHR21725:SF1">
    <property type="entry name" value="E3 UBIQUITIN-PROTEIN LIGASE UBR4"/>
    <property type="match status" value="1"/>
</dbReference>
<keyword evidence="2" id="KW-1185">Reference proteome</keyword>
<dbReference type="GO" id="GO:0005829">
    <property type="term" value="C:cytosol"/>
    <property type="evidence" value="ECO:0007669"/>
    <property type="project" value="TreeGrafter"/>
</dbReference>
<dbReference type="GO" id="GO:0009506">
    <property type="term" value="C:plasmodesma"/>
    <property type="evidence" value="ECO:0007669"/>
    <property type="project" value="TreeGrafter"/>
</dbReference>
<dbReference type="PANTHER" id="PTHR21725">
    <property type="entry name" value="E3 UBIQUITIN-PROTEIN LIGASE UBR4"/>
    <property type="match status" value="1"/>
</dbReference>
<evidence type="ECO:0000313" key="2">
    <source>
        <dbReference type="Proteomes" id="UP000541444"/>
    </source>
</evidence>
<name>A0A7J7MN27_9MAGN</name>
<gene>
    <name evidence="1" type="ORF">GIB67_008056</name>
</gene>
<protein>
    <submittedName>
        <fullName evidence="1">Uncharacterized protein</fullName>
    </submittedName>
</protein>
<evidence type="ECO:0000313" key="1">
    <source>
        <dbReference type="EMBL" id="KAF6156286.1"/>
    </source>
</evidence>